<dbReference type="OrthoDB" id="2146857at2"/>
<organism evidence="2 3">
    <name type="scientific">Mobilisporobacter senegalensis</name>
    <dbReference type="NCBI Taxonomy" id="1329262"/>
    <lineage>
        <taxon>Bacteria</taxon>
        <taxon>Bacillati</taxon>
        <taxon>Bacillota</taxon>
        <taxon>Clostridia</taxon>
        <taxon>Lachnospirales</taxon>
        <taxon>Lachnospiraceae</taxon>
        <taxon>Mobilisporobacter</taxon>
    </lineage>
</organism>
<dbReference type="RefSeq" id="WP_123609846.1">
    <property type="nucleotide sequence ID" value="NZ_RJVG01000007.1"/>
</dbReference>
<dbReference type="EMBL" id="RJVG01000007">
    <property type="protein sequence ID" value="ROR27149.1"/>
    <property type="molecule type" value="Genomic_DNA"/>
</dbReference>
<dbReference type="GO" id="GO:0010181">
    <property type="term" value="F:FMN binding"/>
    <property type="evidence" value="ECO:0007669"/>
    <property type="project" value="InterPro"/>
</dbReference>
<dbReference type="PANTHER" id="PTHR38030">
    <property type="entry name" value="PROTOPORPHYRINOGEN IX DEHYDROGENASE [MENAQUINONE]"/>
    <property type="match status" value="1"/>
</dbReference>
<dbReference type="AlphaFoldDB" id="A0A3N1XKA4"/>
<sequence length="180" mass="20420">MDNIIVIYKTYTGFTQRYAEWIAEELNCKALSVKDVSSNDLSNYRTIIYGGGIYAGQINGLKSFKNNIMKGKDNRLIIFATGAAPIEVLSPEDIMNANFPVQKDKIPFFYLQSGLNYDKMGIGHKIMMAAFRGMLKIKKNKTPEEQGMLNGIKKSHDFSRKEYINSLVEYIMHSNSSYST</sequence>
<dbReference type="GO" id="GO:0006783">
    <property type="term" value="P:heme biosynthetic process"/>
    <property type="evidence" value="ECO:0007669"/>
    <property type="project" value="TreeGrafter"/>
</dbReference>
<dbReference type="InterPro" id="IPR001226">
    <property type="entry name" value="Flavodoxin_CS"/>
</dbReference>
<dbReference type="PROSITE" id="PS00201">
    <property type="entry name" value="FLAVODOXIN"/>
    <property type="match status" value="1"/>
</dbReference>
<accession>A0A3N1XKA4</accession>
<dbReference type="GO" id="GO:0009055">
    <property type="term" value="F:electron transfer activity"/>
    <property type="evidence" value="ECO:0007669"/>
    <property type="project" value="InterPro"/>
</dbReference>
<dbReference type="SUPFAM" id="SSF52218">
    <property type="entry name" value="Flavoproteins"/>
    <property type="match status" value="1"/>
</dbReference>
<dbReference type="Proteomes" id="UP000273083">
    <property type="component" value="Unassembled WGS sequence"/>
</dbReference>
<dbReference type="Gene3D" id="3.40.50.360">
    <property type="match status" value="1"/>
</dbReference>
<dbReference type="InterPro" id="IPR052200">
    <property type="entry name" value="Protoporphyrinogen_IX_DH"/>
</dbReference>
<feature type="domain" description="Flavodoxin" evidence="1">
    <location>
        <begin position="5"/>
        <end position="139"/>
    </location>
</feature>
<evidence type="ECO:0000313" key="2">
    <source>
        <dbReference type="EMBL" id="ROR27149.1"/>
    </source>
</evidence>
<proteinExistence type="predicted"/>
<comment type="caution">
    <text evidence="2">The sequence shown here is derived from an EMBL/GenBank/DDBJ whole genome shotgun (WGS) entry which is preliminary data.</text>
</comment>
<dbReference type="InterPro" id="IPR026816">
    <property type="entry name" value="Flavodoxin_dom"/>
</dbReference>
<dbReference type="GO" id="GO:0070819">
    <property type="term" value="F:menaquinone-dependent protoporphyrinogen oxidase activity"/>
    <property type="evidence" value="ECO:0007669"/>
    <property type="project" value="TreeGrafter"/>
</dbReference>
<gene>
    <name evidence="2" type="ORF">EDD66_10763</name>
</gene>
<dbReference type="PANTHER" id="PTHR38030:SF2">
    <property type="entry name" value="PROTOPORPHYRINOGEN IX DEHYDROGENASE [QUINONE]"/>
    <property type="match status" value="1"/>
</dbReference>
<reference evidence="2 3" key="1">
    <citation type="submission" date="2018-11" db="EMBL/GenBank/DDBJ databases">
        <title>Genomic Encyclopedia of Type Strains, Phase IV (KMG-IV): sequencing the most valuable type-strain genomes for metagenomic binning, comparative biology and taxonomic classification.</title>
        <authorList>
            <person name="Goeker M."/>
        </authorList>
    </citation>
    <scope>NUCLEOTIDE SEQUENCE [LARGE SCALE GENOMIC DNA]</scope>
    <source>
        <strain evidence="2 3">DSM 26537</strain>
    </source>
</reference>
<evidence type="ECO:0000313" key="3">
    <source>
        <dbReference type="Proteomes" id="UP000273083"/>
    </source>
</evidence>
<protein>
    <submittedName>
        <fullName evidence="2">Flavodoxin-like protein</fullName>
    </submittedName>
</protein>
<dbReference type="Pfam" id="PF12724">
    <property type="entry name" value="Flavodoxin_5"/>
    <property type="match status" value="1"/>
</dbReference>
<dbReference type="InterPro" id="IPR029039">
    <property type="entry name" value="Flavoprotein-like_sf"/>
</dbReference>
<evidence type="ECO:0000259" key="1">
    <source>
        <dbReference type="Pfam" id="PF12724"/>
    </source>
</evidence>
<keyword evidence="3" id="KW-1185">Reference proteome</keyword>
<name>A0A3N1XKA4_9FIRM</name>